<evidence type="ECO:0000259" key="4">
    <source>
        <dbReference type="Pfam" id="PF00535"/>
    </source>
</evidence>
<evidence type="ECO:0000256" key="1">
    <source>
        <dbReference type="ARBA" id="ARBA00006739"/>
    </source>
</evidence>
<evidence type="ECO:0000313" key="5">
    <source>
        <dbReference type="EMBL" id="MBE7699538.1"/>
    </source>
</evidence>
<evidence type="ECO:0000256" key="3">
    <source>
        <dbReference type="ARBA" id="ARBA00022679"/>
    </source>
</evidence>
<keyword evidence="2" id="KW-0328">Glycosyltransferase</keyword>
<protein>
    <submittedName>
        <fullName evidence="5">Glycosyltransferase</fullName>
    </submittedName>
</protein>
<gene>
    <name evidence="5" type="ORF">H9623_04350</name>
</gene>
<dbReference type="Gene3D" id="3.90.550.10">
    <property type="entry name" value="Spore Coat Polysaccharide Biosynthesis Protein SpsA, Chain A"/>
    <property type="match status" value="1"/>
</dbReference>
<comment type="caution">
    <text evidence="5">The sequence shown here is derived from an EMBL/GenBank/DDBJ whole genome shotgun (WGS) entry which is preliminary data.</text>
</comment>
<keyword evidence="6" id="KW-1185">Reference proteome</keyword>
<dbReference type="GO" id="GO:0016757">
    <property type="term" value="F:glycosyltransferase activity"/>
    <property type="evidence" value="ECO:0007669"/>
    <property type="project" value="UniProtKB-KW"/>
</dbReference>
<dbReference type="InterPro" id="IPR050834">
    <property type="entry name" value="Glycosyltransf_2"/>
</dbReference>
<sequence>MAADAVTPLPFSVLLPVYAGDSPSFVRRAFESVTVDQSLQPDEVVVVQDGPVGAELAEEIAHLRDSTTVAVRVLQLEHNVGLARALDAGLAACTFDVVARMDADDIARPARFAEQLALIAEGYDIVGSAIQEFADERRPGAVRVPPGSPQEIERSARFRSPFNHPSVVFRREAVRAAGGYEDLPLMEDYWLWARMIAQGARGRNLPEPLVMYRVGAGAYARRGGANLLRSELELQRRMRRIGFTTRTQFARNLAVRGTYRLVPEALRRRTYRSLFAEETPG</sequence>
<accession>A0A9D5U7B0</accession>
<organism evidence="5 6">
    <name type="scientific">Oerskovia douganii</name>
    <dbReference type="NCBI Taxonomy" id="2762210"/>
    <lineage>
        <taxon>Bacteria</taxon>
        <taxon>Bacillati</taxon>
        <taxon>Actinomycetota</taxon>
        <taxon>Actinomycetes</taxon>
        <taxon>Micrococcales</taxon>
        <taxon>Cellulomonadaceae</taxon>
        <taxon>Oerskovia</taxon>
    </lineage>
</organism>
<proteinExistence type="inferred from homology"/>
<dbReference type="Pfam" id="PF00535">
    <property type="entry name" value="Glycos_transf_2"/>
    <property type="match status" value="1"/>
</dbReference>
<dbReference type="PANTHER" id="PTHR43685">
    <property type="entry name" value="GLYCOSYLTRANSFERASE"/>
    <property type="match status" value="1"/>
</dbReference>
<dbReference type="InterPro" id="IPR029044">
    <property type="entry name" value="Nucleotide-diphossugar_trans"/>
</dbReference>
<reference evidence="5 6" key="1">
    <citation type="submission" date="2020-08" db="EMBL/GenBank/DDBJ databases">
        <title>A Genomic Blueprint of the Chicken Gut Microbiome.</title>
        <authorList>
            <person name="Gilroy R."/>
            <person name="Ravi A."/>
            <person name="Getino M."/>
            <person name="Pursley I."/>
            <person name="Horton D.L."/>
            <person name="Alikhan N.-F."/>
            <person name="Baker D."/>
            <person name="Gharbi K."/>
            <person name="Hall N."/>
            <person name="Watson M."/>
            <person name="Adriaenssens E.M."/>
            <person name="Foster-Nyarko E."/>
            <person name="Jarju S."/>
            <person name="Secka A."/>
            <person name="Antonio M."/>
            <person name="Oren A."/>
            <person name="Chaudhuri R."/>
            <person name="La Ragione R.M."/>
            <person name="Hildebrand F."/>
            <person name="Pallen M.J."/>
        </authorList>
    </citation>
    <scope>NUCLEOTIDE SEQUENCE [LARGE SCALE GENOMIC DNA]</scope>
    <source>
        <strain evidence="5 6">Sa1BUA8</strain>
    </source>
</reference>
<dbReference type="AlphaFoldDB" id="A0A9D5U7B0"/>
<dbReference type="PANTHER" id="PTHR43685:SF5">
    <property type="entry name" value="GLYCOSYLTRANSFERASE EPSE-RELATED"/>
    <property type="match status" value="1"/>
</dbReference>
<evidence type="ECO:0000313" key="6">
    <source>
        <dbReference type="Proteomes" id="UP000822993"/>
    </source>
</evidence>
<keyword evidence="3" id="KW-0808">Transferase</keyword>
<dbReference type="SUPFAM" id="SSF53448">
    <property type="entry name" value="Nucleotide-diphospho-sugar transferases"/>
    <property type="match status" value="1"/>
</dbReference>
<dbReference type="Proteomes" id="UP000822993">
    <property type="component" value="Unassembled WGS sequence"/>
</dbReference>
<feature type="domain" description="Glycosyltransferase 2-like" evidence="4">
    <location>
        <begin position="12"/>
        <end position="172"/>
    </location>
</feature>
<name>A0A9D5U7B0_9CELL</name>
<dbReference type="EMBL" id="JACSPN010000004">
    <property type="protein sequence ID" value="MBE7699538.1"/>
    <property type="molecule type" value="Genomic_DNA"/>
</dbReference>
<dbReference type="InterPro" id="IPR001173">
    <property type="entry name" value="Glyco_trans_2-like"/>
</dbReference>
<evidence type="ECO:0000256" key="2">
    <source>
        <dbReference type="ARBA" id="ARBA00022676"/>
    </source>
</evidence>
<comment type="similarity">
    <text evidence="1">Belongs to the glycosyltransferase 2 family.</text>
</comment>